<comment type="caution">
    <text evidence="2">The sequence shown here is derived from an EMBL/GenBank/DDBJ whole genome shotgun (WGS) entry which is preliminary data.</text>
</comment>
<keyword evidence="5" id="KW-1185">Reference proteome</keyword>
<feature type="transmembrane region" description="Helical" evidence="1">
    <location>
        <begin position="211"/>
        <end position="230"/>
    </location>
</feature>
<dbReference type="STRING" id="1218507.JF74_06890"/>
<name>A0A0F4LE99_9LACO</name>
<accession>A0A0F4LE99</accession>
<feature type="transmembrane region" description="Helical" evidence="1">
    <location>
        <begin position="7"/>
        <end position="25"/>
    </location>
</feature>
<keyword evidence="1" id="KW-1133">Transmembrane helix</keyword>
<dbReference type="EMBL" id="JXLI01000009">
    <property type="protein sequence ID" value="KJY57162.1"/>
    <property type="molecule type" value="Genomic_DNA"/>
</dbReference>
<keyword evidence="1" id="KW-0472">Membrane</keyword>
<proteinExistence type="predicted"/>
<protein>
    <submittedName>
        <fullName evidence="2">Uncharacterized protein</fullName>
    </submittedName>
</protein>
<organism evidence="2 4">
    <name type="scientific">Lactobacillus melliventris</name>
    <dbReference type="NCBI Taxonomy" id="1218507"/>
    <lineage>
        <taxon>Bacteria</taxon>
        <taxon>Bacillati</taxon>
        <taxon>Bacillota</taxon>
        <taxon>Bacilli</taxon>
        <taxon>Lactobacillales</taxon>
        <taxon>Lactobacillaceae</taxon>
        <taxon>Lactobacillus</taxon>
    </lineage>
</organism>
<dbReference type="Proteomes" id="UP000247698">
    <property type="component" value="Unassembled WGS sequence"/>
</dbReference>
<evidence type="ECO:0000313" key="5">
    <source>
        <dbReference type="Proteomes" id="UP000247698"/>
    </source>
</evidence>
<evidence type="ECO:0000313" key="3">
    <source>
        <dbReference type="EMBL" id="PXY84307.1"/>
    </source>
</evidence>
<dbReference type="Proteomes" id="UP000033531">
    <property type="component" value="Unassembled WGS sequence"/>
</dbReference>
<evidence type="ECO:0000256" key="1">
    <source>
        <dbReference type="SAM" id="Phobius"/>
    </source>
</evidence>
<dbReference type="AlphaFoldDB" id="A0A0F4LE99"/>
<feature type="transmembrane region" description="Helical" evidence="1">
    <location>
        <begin position="144"/>
        <end position="165"/>
    </location>
</feature>
<feature type="transmembrane region" description="Helical" evidence="1">
    <location>
        <begin position="172"/>
        <end position="191"/>
    </location>
</feature>
<reference evidence="3 5" key="2">
    <citation type="submission" date="2018-05" db="EMBL/GenBank/DDBJ databases">
        <title>Reference genomes for bee gut microbiota database.</title>
        <authorList>
            <person name="Ellegaard K.M."/>
        </authorList>
    </citation>
    <scope>NUCLEOTIDE SEQUENCE [LARGE SCALE GENOMIC DNA]</scope>
    <source>
        <strain evidence="3 5">ESL0184</strain>
    </source>
</reference>
<keyword evidence="1" id="KW-0812">Transmembrane</keyword>
<reference evidence="2 4" key="1">
    <citation type="submission" date="2015-01" db="EMBL/GenBank/DDBJ databases">
        <title>Comparative genomics of the lactic acid bacteria isolated from the honey bee gut.</title>
        <authorList>
            <person name="Ellegaard K.M."/>
            <person name="Tamarit D."/>
            <person name="Javelind E."/>
            <person name="Olofsson T."/>
            <person name="Andersson S.G."/>
            <person name="Vasquez A."/>
        </authorList>
    </citation>
    <scope>NUCLEOTIDE SEQUENCE [LARGE SCALE GENOMIC DNA]</scope>
    <source>
        <strain evidence="2 4">Hma8</strain>
    </source>
</reference>
<dbReference type="RefSeq" id="WP_046324647.1">
    <property type="nucleotide sequence ID" value="NZ_JBHTMT010000003.1"/>
</dbReference>
<gene>
    <name evidence="3" type="ORF">DK873_03910</name>
    <name evidence="2" type="ORF">JF74_06890</name>
</gene>
<dbReference type="OrthoDB" id="2329760at2"/>
<evidence type="ECO:0000313" key="4">
    <source>
        <dbReference type="Proteomes" id="UP000033531"/>
    </source>
</evidence>
<evidence type="ECO:0000313" key="2">
    <source>
        <dbReference type="EMBL" id="KJY57162.1"/>
    </source>
</evidence>
<sequence>MRKFASILLRLIFVAAVGVSGFLMIESPITVNVQNVRGLAQTVIKKSVNNTGDSRLKSTLKLAKDFGVEDKILEQLPKKYHHDMSYTSLYNLGASYQENGEVTAKSLSFPENNDVQKAVSKLLLNKINDGLKENQNQVNQSITIFHYCFFAAILIFILSALLILFGKYWAAIILLIASVGSFGALQFLANQLVQWLESNVAQGISLTVSPVLWAGLAVGVITALIWPLVLKLTKKE</sequence>
<dbReference type="EMBL" id="QGLG01000002">
    <property type="protein sequence ID" value="PXY84307.1"/>
    <property type="molecule type" value="Genomic_DNA"/>
</dbReference>
<dbReference type="HOGENOM" id="CLU_096047_0_0_9"/>
<dbReference type="PATRIC" id="fig|1218507.3.peg.858"/>